<dbReference type="AlphaFoldDB" id="A0A848KB72"/>
<dbReference type="InterPro" id="IPR032466">
    <property type="entry name" value="Metal_Hydrolase"/>
</dbReference>
<evidence type="ECO:0000313" key="4">
    <source>
        <dbReference type="Proteomes" id="UP000535543"/>
    </source>
</evidence>
<keyword evidence="4" id="KW-1185">Reference proteome</keyword>
<dbReference type="PANTHER" id="PTHR43569:SF1">
    <property type="entry name" value="BLL3371 PROTEIN"/>
    <property type="match status" value="1"/>
</dbReference>
<evidence type="ECO:0000256" key="1">
    <source>
        <dbReference type="ARBA" id="ARBA00038310"/>
    </source>
</evidence>
<comment type="similarity">
    <text evidence="1">Belongs to the metallo-dependent hydrolases superfamily.</text>
</comment>
<evidence type="ECO:0000313" key="3">
    <source>
        <dbReference type="EMBL" id="NMN95561.1"/>
    </source>
</evidence>
<name>A0A848KB72_9NOCA</name>
<dbReference type="Gene3D" id="3.20.20.140">
    <property type="entry name" value="Metal-dependent hydrolases"/>
    <property type="match status" value="1"/>
</dbReference>
<protein>
    <submittedName>
        <fullName evidence="3">Amidohydrolase</fullName>
    </submittedName>
</protein>
<reference evidence="3 4" key="1">
    <citation type="submission" date="2019-05" db="EMBL/GenBank/DDBJ databases">
        <authorList>
            <person name="Lee S.D."/>
        </authorList>
    </citation>
    <scope>NUCLEOTIDE SEQUENCE [LARGE SCALE GENOMIC DNA]</scope>
    <source>
        <strain evidence="3 4">YC2-7</strain>
    </source>
</reference>
<dbReference type="InterPro" id="IPR052350">
    <property type="entry name" value="Metallo-dep_Lactonases"/>
</dbReference>
<dbReference type="GO" id="GO:0016787">
    <property type="term" value="F:hydrolase activity"/>
    <property type="evidence" value="ECO:0007669"/>
    <property type="project" value="UniProtKB-KW"/>
</dbReference>
<comment type="caution">
    <text evidence="3">The sequence shown here is derived from an EMBL/GenBank/DDBJ whole genome shotgun (WGS) entry which is preliminary data.</text>
</comment>
<keyword evidence="3" id="KW-0378">Hydrolase</keyword>
<dbReference type="PANTHER" id="PTHR43569">
    <property type="entry name" value="AMIDOHYDROLASE"/>
    <property type="match status" value="1"/>
</dbReference>
<organism evidence="3 4">
    <name type="scientific">Antrihabitans stalactiti</name>
    <dbReference type="NCBI Taxonomy" id="2584121"/>
    <lineage>
        <taxon>Bacteria</taxon>
        <taxon>Bacillati</taxon>
        <taxon>Actinomycetota</taxon>
        <taxon>Actinomycetes</taxon>
        <taxon>Mycobacteriales</taxon>
        <taxon>Nocardiaceae</taxon>
        <taxon>Antrihabitans</taxon>
    </lineage>
</organism>
<accession>A0A848KB72</accession>
<evidence type="ECO:0000259" key="2">
    <source>
        <dbReference type="Pfam" id="PF04909"/>
    </source>
</evidence>
<dbReference type="Pfam" id="PF04909">
    <property type="entry name" value="Amidohydro_2"/>
    <property type="match status" value="1"/>
</dbReference>
<reference evidence="3 4" key="2">
    <citation type="submission" date="2020-06" db="EMBL/GenBank/DDBJ databases">
        <title>Antribacter stalactiti gen. nov., sp. nov., a new member of the family Nacardiaceae isolated from a cave.</title>
        <authorList>
            <person name="Kim I.S."/>
        </authorList>
    </citation>
    <scope>NUCLEOTIDE SEQUENCE [LARGE SCALE GENOMIC DNA]</scope>
    <source>
        <strain evidence="3 4">YC2-7</strain>
    </source>
</reference>
<feature type="domain" description="Amidohydrolase-related" evidence="2">
    <location>
        <begin position="2"/>
        <end position="338"/>
    </location>
</feature>
<sequence>MIDPHIHQWDPFTSPRAATRPAKILRVAPFLKWALIKALPVSDSEFVGDPSFVIKPYLPQDYTDDAKPLQVSAIVHVEAGWEGKNHAASVDETRWVAALPFGGRAPKLGGIVVHADPTEPDIGAVLDAHLAASDLVRGVRCIATHHSDPHVRSWAKDDHLLTSTAFVTGFAALAERRLTFDVWLYSHQLPEAAALAKEYPETTFILDHYATPVGLFGPRGKHTGRSANDRAGILERWRDDIAAVAELPNVVAKHSGLGMPLLGGALSQSRAALTDAFGPLVTYTQEMFGPDRTLWASNFPMDKPTMQLPDSVAILQDVLGDQLDPRKMFRDNAARVYSIS</sequence>
<proteinExistence type="inferred from homology"/>
<gene>
    <name evidence="3" type="ORF">FGL95_11005</name>
</gene>
<dbReference type="Proteomes" id="UP000535543">
    <property type="component" value="Unassembled WGS sequence"/>
</dbReference>
<dbReference type="SUPFAM" id="SSF51556">
    <property type="entry name" value="Metallo-dependent hydrolases"/>
    <property type="match status" value="1"/>
</dbReference>
<dbReference type="InterPro" id="IPR006680">
    <property type="entry name" value="Amidohydro-rel"/>
</dbReference>
<dbReference type="EMBL" id="VCQU01000003">
    <property type="protein sequence ID" value="NMN95561.1"/>
    <property type="molecule type" value="Genomic_DNA"/>
</dbReference>